<gene>
    <name evidence="1" type="ordered locus">BC1002_4186</name>
</gene>
<reference evidence="2" key="1">
    <citation type="submission" date="2010-04" db="EMBL/GenBank/DDBJ databases">
        <title>Complete sequence of chromosome 2 of Burkholderia sp. CCGE1002.</title>
        <authorList>
            <consortium name="US DOE Joint Genome Institute"/>
            <person name="Lucas S."/>
            <person name="Copeland A."/>
            <person name="Lapidus A."/>
            <person name="Cheng J.-F."/>
            <person name="Bruce D."/>
            <person name="Goodwin L."/>
            <person name="Pitluck S."/>
            <person name="Chertkov O."/>
            <person name="Detter J.C."/>
            <person name="Han C."/>
            <person name="Tapia R."/>
            <person name="Land M."/>
            <person name="Hauser L."/>
            <person name="Kyrpides N."/>
            <person name="Ovchinnikova G."/>
            <person name="Martinez-Romero E."/>
            <person name="Hernandez M.A.R."/>
            <person name="Tiedje J.M."/>
            <person name="Woyke T."/>
        </authorList>
    </citation>
    <scope>NUCLEOTIDE SEQUENCE [LARGE SCALE GENOMIC DNA]</scope>
    <source>
        <strain evidence="2">CCGE1002</strain>
    </source>
</reference>
<organism evidence="1 2">
    <name type="scientific">Paraburkholderia atlantica</name>
    <dbReference type="NCBI Taxonomy" id="2654982"/>
    <lineage>
        <taxon>Bacteria</taxon>
        <taxon>Pseudomonadati</taxon>
        <taxon>Pseudomonadota</taxon>
        <taxon>Betaproteobacteria</taxon>
        <taxon>Burkholderiales</taxon>
        <taxon>Burkholderiaceae</taxon>
        <taxon>Paraburkholderia</taxon>
    </lineage>
</organism>
<dbReference type="AlphaFoldDB" id="D5WI86"/>
<dbReference type="Proteomes" id="UP000002190">
    <property type="component" value="Chromosome 2"/>
</dbReference>
<evidence type="ECO:0000313" key="1">
    <source>
        <dbReference type="EMBL" id="ADG18181.1"/>
    </source>
</evidence>
<dbReference type="HOGENOM" id="CLU_3213613_0_0_4"/>
<dbReference type="EMBL" id="CP002014">
    <property type="protein sequence ID" value="ADG18181.1"/>
    <property type="molecule type" value="Genomic_DNA"/>
</dbReference>
<accession>D5WI86</accession>
<dbReference type="KEGG" id="bge:BC1002_4186"/>
<proteinExistence type="predicted"/>
<reference evidence="1 2" key="2">
    <citation type="journal article" date="2012" name="J. Bacteriol.">
        <title>Genome Sequences of Burkholderia sp. Strains CCGE1002 and H160, Isolated from Legume Nodules in Mexico and Brazil.</title>
        <authorList>
            <person name="Ormeno-Orrillo E."/>
            <person name="Rogel M.A."/>
            <person name="Chueire L.M."/>
            <person name="Tiedje J.M."/>
            <person name="Martinez-Romero E."/>
            <person name="Hungria M."/>
        </authorList>
    </citation>
    <scope>NUCLEOTIDE SEQUENCE [LARGE SCALE GENOMIC DNA]</scope>
    <source>
        <strain evidence="1 2">CCGE1002</strain>
    </source>
</reference>
<name>D5WI86_PARAM</name>
<protein>
    <submittedName>
        <fullName evidence="1">Uncharacterized protein</fullName>
    </submittedName>
</protein>
<sequence>MQPKLYGRRDGKVHDHVRATLIVRAQLTCAQFHGDALEFEVDHP</sequence>
<evidence type="ECO:0000313" key="2">
    <source>
        <dbReference type="Proteomes" id="UP000002190"/>
    </source>
</evidence>